<reference evidence="10 11" key="1">
    <citation type="submission" date="2023-12" db="EMBL/GenBank/DDBJ databases">
        <title>Jeotgalibacillus haloalkaliphilus sp. nov., a novel salt-tolerant bacteria, isolated from the estuary of the Fenhe River into the Yellow River.</title>
        <authorList>
            <person name="Li Y."/>
        </authorList>
    </citation>
    <scope>NUCLEOTIDE SEQUENCE [LARGE SCALE GENOMIC DNA]</scope>
    <source>
        <strain evidence="10 11">HH7-29</strain>
    </source>
</reference>
<evidence type="ECO:0000256" key="2">
    <source>
        <dbReference type="ARBA" id="ARBA00022475"/>
    </source>
</evidence>
<dbReference type="Proteomes" id="UP001292084">
    <property type="component" value="Unassembled WGS sequence"/>
</dbReference>
<dbReference type="InterPro" id="IPR004089">
    <property type="entry name" value="MCPsignal_dom"/>
</dbReference>
<dbReference type="SUPFAM" id="SSF58104">
    <property type="entry name" value="Methyl-accepting chemotaxis protein (MCP) signaling domain"/>
    <property type="match status" value="1"/>
</dbReference>
<comment type="subcellular location">
    <subcellularLocation>
        <location evidence="1">Cell membrane</location>
    </subcellularLocation>
</comment>
<evidence type="ECO:0000256" key="7">
    <source>
        <dbReference type="SAM" id="Phobius"/>
    </source>
</evidence>
<dbReference type="SMART" id="SM00283">
    <property type="entry name" value="MA"/>
    <property type="match status" value="1"/>
</dbReference>
<dbReference type="Pfam" id="PF00015">
    <property type="entry name" value="MCPsignal"/>
    <property type="match status" value="1"/>
</dbReference>
<proteinExistence type="inferred from homology"/>
<feature type="domain" description="Methyl-accepting transducer" evidence="8">
    <location>
        <begin position="265"/>
        <end position="501"/>
    </location>
</feature>
<dbReference type="PROSITE" id="PS50885">
    <property type="entry name" value="HAMP"/>
    <property type="match status" value="1"/>
</dbReference>
<keyword evidence="7" id="KW-0812">Transmembrane</keyword>
<evidence type="ECO:0000256" key="4">
    <source>
        <dbReference type="ARBA" id="ARBA00023224"/>
    </source>
</evidence>
<feature type="transmembrane region" description="Helical" evidence="7">
    <location>
        <begin position="7"/>
        <end position="27"/>
    </location>
</feature>
<evidence type="ECO:0000256" key="5">
    <source>
        <dbReference type="ARBA" id="ARBA00029447"/>
    </source>
</evidence>
<evidence type="ECO:0000259" key="8">
    <source>
        <dbReference type="PROSITE" id="PS50111"/>
    </source>
</evidence>
<dbReference type="PANTHER" id="PTHR32089:SF112">
    <property type="entry name" value="LYSOZYME-LIKE PROTEIN-RELATED"/>
    <property type="match status" value="1"/>
</dbReference>
<evidence type="ECO:0000256" key="1">
    <source>
        <dbReference type="ARBA" id="ARBA00004236"/>
    </source>
</evidence>
<dbReference type="PANTHER" id="PTHR32089">
    <property type="entry name" value="METHYL-ACCEPTING CHEMOTAXIS PROTEIN MCPB"/>
    <property type="match status" value="1"/>
</dbReference>
<dbReference type="SMART" id="SM00304">
    <property type="entry name" value="HAMP"/>
    <property type="match status" value="1"/>
</dbReference>
<comment type="similarity">
    <text evidence="5">Belongs to the methyl-accepting chemotaxis (MCP) protein family.</text>
</comment>
<dbReference type="Gene3D" id="1.10.287.950">
    <property type="entry name" value="Methyl-accepting chemotaxis protein"/>
    <property type="match status" value="1"/>
</dbReference>
<protein>
    <submittedName>
        <fullName evidence="10">Methyl-accepting chemotaxis protein</fullName>
    </submittedName>
</protein>
<evidence type="ECO:0000256" key="3">
    <source>
        <dbReference type="ARBA" id="ARBA00023136"/>
    </source>
</evidence>
<dbReference type="PROSITE" id="PS50111">
    <property type="entry name" value="CHEMOTAXIS_TRANSDUC_2"/>
    <property type="match status" value="1"/>
</dbReference>
<sequence length="558" mass="61218">MKLSKRLYLLSLIPLILSTVIILFIVWQMVSLNASGEDDAEILTDLEKLNSELLIIQQSLSNFSLSPTENNRLTTQNQMDQTLVLMDELQSKLPEADLKEQLSTVQDKFIQLKDSSGEALNQGDIAEASRQSARTGGVINDVFYLKVLSDDWYRNKLATSEQQISMIVWVSMIAVAAIIVISVTAATIISKRITRPLNKMLNQASRVAKGDLTVDVPAQSGNSRFEIHLLANSFREMILSLRQTVESVDQSSSRVSAFANEVSGKVNELEESGNQIAASTDDLARGSQSISEDIQSTSEKMAELNQTFIKSETLTERSADKGHQALMSVTDGRESLSRQKRFTIENTEAASLISRELSAFSAFTDEIQDAAKFVKEIADQTNLLALNAAIEAARAGEQGKGFAVVADEVKKLAGQSADATEKITSMVMNIQNGMSGITDAAATGQRLSAEQLESMNLTEQAFEDIAQKVREIDHELKSLTISMKQSSSYTSEVTAAMENVSAVTEETAAGTEEISASAEEQQVSFGKVRESMMQLQEMSLTMQQKMQHFKLPTSGYKR</sequence>
<keyword evidence="4 6" id="KW-0807">Transducer</keyword>
<organism evidence="10 11">
    <name type="scientific">Jeotgalibacillus haloalkalitolerans</name>
    <dbReference type="NCBI Taxonomy" id="3104292"/>
    <lineage>
        <taxon>Bacteria</taxon>
        <taxon>Bacillati</taxon>
        <taxon>Bacillota</taxon>
        <taxon>Bacilli</taxon>
        <taxon>Bacillales</taxon>
        <taxon>Caryophanaceae</taxon>
        <taxon>Jeotgalibacillus</taxon>
    </lineage>
</organism>
<keyword evidence="2" id="KW-1003">Cell membrane</keyword>
<keyword evidence="3 7" id="KW-0472">Membrane</keyword>
<feature type="domain" description="HAMP" evidence="9">
    <location>
        <begin position="191"/>
        <end position="246"/>
    </location>
</feature>
<gene>
    <name evidence="10" type="ORF">UFB30_14320</name>
</gene>
<dbReference type="EMBL" id="JAXQNN010000006">
    <property type="protein sequence ID" value="MDZ5713406.1"/>
    <property type="molecule type" value="Genomic_DNA"/>
</dbReference>
<name>A0ABU5KQ76_9BACL</name>
<dbReference type="InterPro" id="IPR003660">
    <property type="entry name" value="HAMP_dom"/>
</dbReference>
<keyword evidence="11" id="KW-1185">Reference proteome</keyword>
<evidence type="ECO:0000313" key="10">
    <source>
        <dbReference type="EMBL" id="MDZ5713406.1"/>
    </source>
</evidence>
<dbReference type="Pfam" id="PF00672">
    <property type="entry name" value="HAMP"/>
    <property type="match status" value="1"/>
</dbReference>
<comment type="caution">
    <text evidence="10">The sequence shown here is derived from an EMBL/GenBank/DDBJ whole genome shotgun (WGS) entry which is preliminary data.</text>
</comment>
<dbReference type="CDD" id="cd06225">
    <property type="entry name" value="HAMP"/>
    <property type="match status" value="1"/>
</dbReference>
<dbReference type="RefSeq" id="WP_322422371.1">
    <property type="nucleotide sequence ID" value="NZ_JAXQNN010000006.1"/>
</dbReference>
<evidence type="ECO:0000313" key="11">
    <source>
        <dbReference type="Proteomes" id="UP001292084"/>
    </source>
</evidence>
<feature type="transmembrane region" description="Helical" evidence="7">
    <location>
        <begin position="166"/>
        <end position="189"/>
    </location>
</feature>
<keyword evidence="7" id="KW-1133">Transmembrane helix</keyword>
<evidence type="ECO:0000259" key="9">
    <source>
        <dbReference type="PROSITE" id="PS50885"/>
    </source>
</evidence>
<evidence type="ECO:0000256" key="6">
    <source>
        <dbReference type="PROSITE-ProRule" id="PRU00284"/>
    </source>
</evidence>
<accession>A0ABU5KQ76</accession>